<evidence type="ECO:0000313" key="3">
    <source>
        <dbReference type="EMBL" id="NJB67222.1"/>
    </source>
</evidence>
<dbReference type="RefSeq" id="WP_167940295.1">
    <property type="nucleotide sequence ID" value="NZ_JAATJA010000001.1"/>
</dbReference>
<protein>
    <recommendedName>
        <fullName evidence="2">Large polyvalent protein associated domain-containing protein</fullName>
    </recommendedName>
</protein>
<dbReference type="Pfam" id="PF18857">
    <property type="entry name" value="LPD38"/>
    <property type="match status" value="1"/>
</dbReference>
<feature type="domain" description="Large polyvalent protein associated" evidence="2">
    <location>
        <begin position="740"/>
        <end position="926"/>
    </location>
</feature>
<keyword evidence="4" id="KW-1185">Reference proteome</keyword>
<dbReference type="EMBL" id="JAATJA010000001">
    <property type="protein sequence ID" value="NJB67222.1"/>
    <property type="molecule type" value="Genomic_DNA"/>
</dbReference>
<feature type="region of interest" description="Disordered" evidence="1">
    <location>
        <begin position="1029"/>
        <end position="1061"/>
    </location>
</feature>
<dbReference type="InterPro" id="IPR040561">
    <property type="entry name" value="LPD38"/>
</dbReference>
<evidence type="ECO:0000259" key="2">
    <source>
        <dbReference type="Pfam" id="PF18857"/>
    </source>
</evidence>
<dbReference type="AlphaFoldDB" id="A0A846QL84"/>
<reference evidence="3 4" key="1">
    <citation type="submission" date="2020-03" db="EMBL/GenBank/DDBJ databases">
        <title>Genomic Encyclopedia of Type Strains, Phase IV (KMG-IV): sequencing the most valuable type-strain genomes for metagenomic binning, comparative biology and taxonomic classification.</title>
        <authorList>
            <person name="Goeker M."/>
        </authorList>
    </citation>
    <scope>NUCLEOTIDE SEQUENCE [LARGE SCALE GENOMIC DNA]</scope>
    <source>
        <strain evidence="3 4">DSM 24233</strain>
    </source>
</reference>
<gene>
    <name evidence="3" type="ORF">GGQ74_000862</name>
</gene>
<organism evidence="3 4">
    <name type="scientific">Desulfobaculum xiamenense</name>
    <dbReference type="NCBI Taxonomy" id="995050"/>
    <lineage>
        <taxon>Bacteria</taxon>
        <taxon>Pseudomonadati</taxon>
        <taxon>Thermodesulfobacteriota</taxon>
        <taxon>Desulfovibrionia</taxon>
        <taxon>Desulfovibrionales</taxon>
        <taxon>Desulfovibrionaceae</taxon>
        <taxon>Desulfobaculum</taxon>
    </lineage>
</organism>
<evidence type="ECO:0000313" key="4">
    <source>
        <dbReference type="Proteomes" id="UP000580856"/>
    </source>
</evidence>
<sequence length="1061" mass="119107">MRGKLAGLYKIRPQVVRLRQANDVEVAAHEIAHHIQEQGLMPLPSVMPEEVRRLAYAGATDLDSEGFAEFVRLWITNEAMVREAAPNFCPLFERSLAERPELMDLLSRVRQQWEEWLAQPDVAKVLSLIDHDGGRRRRWFPTFNDIYTQVVDELRPFKVLADMAAERRGGSLAAERNPYLLAWALRGWVGKAEHFLKWGTFRIGSEGYEVTGPSLREILLPIERQGLRRQLDAFLVARRARTDSRVSGGFRSIVPQEVWGNVVEEIGAAHPDVVTAADQLGGYCDALLELLVDSGRISVESADFIRRNNLFYTPLHRVVEHETPSAAGTSRRRFGNLFSPVKRLRGSSRDIIPPTESILRNTYAFMNVAERNRVGTALIELTRVEGLGGMIEAKPLHLKVNRVTTREALDQLVQMLSGMGGKLGDYAEVVASLVADVATVDRVLTIVTDPAFLREEGLPGVEAVLKKNGLRVEDLQRLATFFQTFRPDFHRTGPGEVLFYHRGRPYLVELDSTLYRAVQGLNPEAPSLLLRILSLPASILRAGATLAPEFALRNPGRDTFEAFLNSDELHVPYFSMMRGLFHVLRRDEAYKRFYASGGAHGALVSLDRDYLSRNLEDLLAERSRRVGRLVRHPLDVLRAFSEATEEATRVADFEARTRRDPSGAGHLKAAIAARDLTIDFSRGGAKTLAMNMLVAFWRATVGGTDRMVRAMRSNPKRYAARAFMGITLPSILLWLAQKDDPVYQELKAWRRILFWNVVVRPQGAKPYVLSLPKPHAPGILFGSFPEMVLDWMDRDDPEGLAEAGRAFLESMWPGIMPTGLTPFVEWWAGRNWFFDRPTVPRGKEELEPVLQYGAHTPETLKLLARAMHEVPGLREIGSPAKLDNLVRSLTGGLGRLTLEGLDALLEASGVADIPPEPRRSWQDIPGIRGLVREFPASGSRSMEVFYRHYNQRRRTIESAKQRAGLCGSGVRVAMPADLQTMDRAARALTLLRRMAWRIEEDRSASPEAKREALDAIHIQMINIAREGIGKPPIRENAHGTQDNTPNPSPRLRPRSPEGETP</sequence>
<name>A0A846QL84_9BACT</name>
<accession>A0A846QL84</accession>
<proteinExistence type="predicted"/>
<comment type="caution">
    <text evidence="3">The sequence shown here is derived from an EMBL/GenBank/DDBJ whole genome shotgun (WGS) entry which is preliminary data.</text>
</comment>
<dbReference type="Proteomes" id="UP000580856">
    <property type="component" value="Unassembled WGS sequence"/>
</dbReference>
<evidence type="ECO:0000256" key="1">
    <source>
        <dbReference type="SAM" id="MobiDB-lite"/>
    </source>
</evidence>